<evidence type="ECO:0000313" key="5">
    <source>
        <dbReference type="Proteomes" id="UP001589710"/>
    </source>
</evidence>
<sequence length="930" mass="99048">MNTQTQSAFFSAEEAVRHPSSIGATVPYESVNDSRLVGRDGELEVLRAFVRDALTDGATLVVRGAAGSGKSEILEAGAGSAAAAGARILRCTGIRGGRPPELSGLLQVLWPVLGDARRLLTGRQFHALETLLVDGAPAPQDRGRMPFAVLGALEAVSADQPLLIVVDNWDALDEPSRDVLAFVARRTAGRPLGLLMSARPQHTRPASAEGLPELLLHPLPWAQSAALLAKTRPGNDPRTERELLATAAGNPLALLELPTQADHSAPYLPASSDRLAAALAPWTAQLPAGTRDLLLVAALHPTADIPALLSAASRLGGVALDLAAVEPAERQGIVMFDGMRLHFSHPATAGAVVHGTGPRRCRSAHAALAAELKQGSVRHMWHLSQAVEGPDPELAARLEDVHGHALRQNEPGTAVRLLRRAADLYSRPEDQGRCLLRAAQLAYGADWVRMARTLAHHALRLPLGPLGTLCAERLTRLESSPARPADPAAWPTPVGAAEQDSALELAQLVAPTVTKDIERAGALLSFLDRLPDRADDPRLLHAMATAMPLRRSSAVIERLPDALGRGDLPVRDLERLGEAALLAGAPLQALDLQRQAERRCRFHDLHDLMPGVLLRQGLAHLVTGDWGQAERAFRRCGESAEERGHDHHTTAAGLLEQLTRGLRTGTVVSWDDARARDVARRSVAAMDDIVAVSTGWAQVESGDFAAGYTTLARLLAAPAPCTAALFALVPFAEAADAVNAADEARARLRQLERELGPEHAPIVSVGLAVAQAVLAVDQHGAPLYERAFAMDLSHHHFLEASLRLAHGRWLRRRREFSDSRVTLRQAAATFAMIGAEARVARITEELRASGESAGTVTSGASRPAPAAGLLNAQELRIATLAGQGLSNRQIGAECGLSPRTIGSYLYQIFPRLGVTTRAQLATALRNEPVG</sequence>
<dbReference type="InterPro" id="IPR041664">
    <property type="entry name" value="AAA_16"/>
</dbReference>
<accession>A0ABV5R2N2</accession>
<dbReference type="Gene3D" id="1.10.10.10">
    <property type="entry name" value="Winged helix-like DNA-binding domain superfamily/Winged helix DNA-binding domain"/>
    <property type="match status" value="1"/>
</dbReference>
<keyword evidence="5" id="KW-1185">Reference proteome</keyword>
<dbReference type="CDD" id="cd06170">
    <property type="entry name" value="LuxR_C_like"/>
    <property type="match status" value="1"/>
</dbReference>
<evidence type="ECO:0000259" key="3">
    <source>
        <dbReference type="PROSITE" id="PS50043"/>
    </source>
</evidence>
<keyword evidence="2" id="KW-0067">ATP-binding</keyword>
<dbReference type="PROSITE" id="PS50043">
    <property type="entry name" value="HTH_LUXR_2"/>
    <property type="match status" value="1"/>
</dbReference>
<dbReference type="InterPro" id="IPR016032">
    <property type="entry name" value="Sig_transdc_resp-reg_C-effctor"/>
</dbReference>
<dbReference type="Pfam" id="PF00196">
    <property type="entry name" value="GerE"/>
    <property type="match status" value="1"/>
</dbReference>
<dbReference type="EMBL" id="JBHMCG010000032">
    <property type="protein sequence ID" value="MFB9572080.1"/>
    <property type="molecule type" value="Genomic_DNA"/>
</dbReference>
<dbReference type="InterPro" id="IPR000792">
    <property type="entry name" value="Tscrpt_reg_LuxR_C"/>
</dbReference>
<organism evidence="4 5">
    <name type="scientific">Streptomyces yanii</name>
    <dbReference type="NCBI Taxonomy" id="78510"/>
    <lineage>
        <taxon>Bacteria</taxon>
        <taxon>Bacillati</taxon>
        <taxon>Actinomycetota</taxon>
        <taxon>Actinomycetes</taxon>
        <taxon>Kitasatosporales</taxon>
        <taxon>Streptomycetaceae</taxon>
        <taxon>Streptomyces</taxon>
    </lineage>
</organism>
<dbReference type="Pfam" id="PF13191">
    <property type="entry name" value="AAA_16"/>
    <property type="match status" value="1"/>
</dbReference>
<reference evidence="4 5" key="1">
    <citation type="submission" date="2024-09" db="EMBL/GenBank/DDBJ databases">
        <authorList>
            <person name="Sun Q."/>
            <person name="Mori K."/>
        </authorList>
    </citation>
    <scope>NUCLEOTIDE SEQUENCE [LARGE SCALE GENOMIC DNA]</scope>
    <source>
        <strain evidence="4 5">JCM 3331</strain>
    </source>
</reference>
<feature type="domain" description="HTH luxR-type" evidence="3">
    <location>
        <begin position="863"/>
        <end position="928"/>
    </location>
</feature>
<dbReference type="SUPFAM" id="SSF46894">
    <property type="entry name" value="C-terminal effector domain of the bipartite response regulators"/>
    <property type="match status" value="1"/>
</dbReference>
<dbReference type="InterPro" id="IPR036388">
    <property type="entry name" value="WH-like_DNA-bd_sf"/>
</dbReference>
<keyword evidence="1" id="KW-0547">Nucleotide-binding</keyword>
<dbReference type="PANTHER" id="PTHR16305:SF35">
    <property type="entry name" value="TRANSCRIPTIONAL ACTIVATOR DOMAIN"/>
    <property type="match status" value="1"/>
</dbReference>
<proteinExistence type="predicted"/>
<dbReference type="Proteomes" id="UP001589710">
    <property type="component" value="Unassembled WGS sequence"/>
</dbReference>
<comment type="caution">
    <text evidence="4">The sequence shown here is derived from an EMBL/GenBank/DDBJ whole genome shotgun (WGS) entry which is preliminary data.</text>
</comment>
<protein>
    <submittedName>
        <fullName evidence="4">LuxR family transcriptional regulator</fullName>
    </submittedName>
</protein>
<evidence type="ECO:0000256" key="2">
    <source>
        <dbReference type="ARBA" id="ARBA00022840"/>
    </source>
</evidence>
<evidence type="ECO:0000256" key="1">
    <source>
        <dbReference type="ARBA" id="ARBA00022741"/>
    </source>
</evidence>
<dbReference type="InterPro" id="IPR027417">
    <property type="entry name" value="P-loop_NTPase"/>
</dbReference>
<dbReference type="SUPFAM" id="SSF52540">
    <property type="entry name" value="P-loop containing nucleoside triphosphate hydrolases"/>
    <property type="match status" value="1"/>
</dbReference>
<dbReference type="PANTHER" id="PTHR16305">
    <property type="entry name" value="TESTICULAR SOLUBLE ADENYLYL CYCLASE"/>
    <property type="match status" value="1"/>
</dbReference>
<dbReference type="SMART" id="SM00421">
    <property type="entry name" value="HTH_LUXR"/>
    <property type="match status" value="1"/>
</dbReference>
<name>A0ABV5R2N2_9ACTN</name>
<gene>
    <name evidence="4" type="ORF">ACFFTL_07020</name>
</gene>
<dbReference type="RefSeq" id="WP_345512109.1">
    <property type="nucleotide sequence ID" value="NZ_BAAAXD010000014.1"/>
</dbReference>
<evidence type="ECO:0000313" key="4">
    <source>
        <dbReference type="EMBL" id="MFB9572080.1"/>
    </source>
</evidence>